<evidence type="ECO:0000256" key="4">
    <source>
        <dbReference type="ARBA" id="ARBA00022475"/>
    </source>
</evidence>
<evidence type="ECO:0000256" key="13">
    <source>
        <dbReference type="SAM" id="Phobius"/>
    </source>
</evidence>
<evidence type="ECO:0000256" key="3">
    <source>
        <dbReference type="ARBA" id="ARBA00022448"/>
    </source>
</evidence>
<keyword evidence="4" id="KW-1003">Cell membrane</keyword>
<evidence type="ECO:0000256" key="2">
    <source>
        <dbReference type="ARBA" id="ARBA00004651"/>
    </source>
</evidence>
<dbReference type="AlphaFoldDB" id="A0A3N2DNN0"/>
<proteinExistence type="inferred from homology"/>
<evidence type="ECO:0000256" key="9">
    <source>
        <dbReference type="ARBA" id="ARBA00022989"/>
    </source>
</evidence>
<keyword evidence="9 13" id="KW-1133">Transmembrane helix</keyword>
<feature type="transmembrane region" description="Helical" evidence="13">
    <location>
        <begin position="50"/>
        <end position="69"/>
    </location>
</feature>
<dbReference type="RefSeq" id="WP_123712080.1">
    <property type="nucleotide sequence ID" value="NZ_RKHR01000004.1"/>
</dbReference>
<accession>A0A3N2DNN0</accession>
<comment type="cofactor">
    <cofactor evidence="1">
        <name>heme b</name>
        <dbReference type="ChEBI" id="CHEBI:60344"/>
    </cofactor>
</comment>
<dbReference type="Pfam" id="PF01292">
    <property type="entry name" value="Ni_hydr_CYTB"/>
    <property type="match status" value="1"/>
</dbReference>
<comment type="subcellular location">
    <subcellularLocation>
        <location evidence="2">Cell membrane</location>
        <topology evidence="2">Multi-pass membrane protein</topology>
    </subcellularLocation>
</comment>
<feature type="transmembrane region" description="Helical" evidence="13">
    <location>
        <begin position="89"/>
        <end position="111"/>
    </location>
</feature>
<keyword evidence="6 13" id="KW-0812">Transmembrane</keyword>
<dbReference type="PANTHER" id="PTHR30529:SF1">
    <property type="entry name" value="CYTOCHROME B561 HOMOLOG 2"/>
    <property type="match status" value="1"/>
</dbReference>
<dbReference type="InterPro" id="IPR016174">
    <property type="entry name" value="Di-haem_cyt_TM"/>
</dbReference>
<dbReference type="GO" id="GO:0046872">
    <property type="term" value="F:metal ion binding"/>
    <property type="evidence" value="ECO:0007669"/>
    <property type="project" value="UniProtKB-KW"/>
</dbReference>
<feature type="domain" description="Cytochrome b561 bacterial/Ni-hydrogenase" evidence="14">
    <location>
        <begin position="9"/>
        <end position="179"/>
    </location>
</feature>
<evidence type="ECO:0000313" key="15">
    <source>
        <dbReference type="EMBL" id="ROS01269.1"/>
    </source>
</evidence>
<dbReference type="GO" id="GO:0022904">
    <property type="term" value="P:respiratory electron transport chain"/>
    <property type="evidence" value="ECO:0007669"/>
    <property type="project" value="InterPro"/>
</dbReference>
<comment type="caution">
    <text evidence="15">The sequence shown here is derived from an EMBL/GenBank/DDBJ whole genome shotgun (WGS) entry which is preliminary data.</text>
</comment>
<evidence type="ECO:0000256" key="6">
    <source>
        <dbReference type="ARBA" id="ARBA00022692"/>
    </source>
</evidence>
<evidence type="ECO:0000256" key="1">
    <source>
        <dbReference type="ARBA" id="ARBA00001970"/>
    </source>
</evidence>
<keyword evidence="8" id="KW-0249">Electron transport</keyword>
<keyword evidence="16" id="KW-1185">Reference proteome</keyword>
<reference evidence="15 16" key="1">
    <citation type="submission" date="2018-11" db="EMBL/GenBank/DDBJ databases">
        <title>Genomic Encyclopedia of Type Strains, Phase IV (KMG-IV): sequencing the most valuable type-strain genomes for metagenomic binning, comparative biology and taxonomic classification.</title>
        <authorList>
            <person name="Goeker M."/>
        </authorList>
    </citation>
    <scope>NUCLEOTIDE SEQUENCE [LARGE SCALE GENOMIC DNA]</scope>
    <source>
        <strain evidence="15 16">DSM 100316</strain>
    </source>
</reference>
<feature type="transmembrane region" description="Helical" evidence="13">
    <location>
        <begin position="144"/>
        <end position="164"/>
    </location>
</feature>
<dbReference type="GO" id="GO:0009055">
    <property type="term" value="F:electron transfer activity"/>
    <property type="evidence" value="ECO:0007669"/>
    <property type="project" value="InterPro"/>
</dbReference>
<comment type="similarity">
    <text evidence="12">Belongs to the cytochrome b561 family.</text>
</comment>
<keyword evidence="5" id="KW-0349">Heme</keyword>
<evidence type="ECO:0000313" key="16">
    <source>
        <dbReference type="Proteomes" id="UP000275394"/>
    </source>
</evidence>
<protein>
    <submittedName>
        <fullName evidence="15">Cytochrome b561</fullName>
    </submittedName>
</protein>
<feature type="transmembrane region" description="Helical" evidence="13">
    <location>
        <begin position="12"/>
        <end position="35"/>
    </location>
</feature>
<evidence type="ECO:0000259" key="14">
    <source>
        <dbReference type="Pfam" id="PF01292"/>
    </source>
</evidence>
<keyword evidence="11 13" id="KW-0472">Membrane</keyword>
<dbReference type="Gene3D" id="1.20.950.20">
    <property type="entry name" value="Transmembrane di-heme cytochromes, Chain C"/>
    <property type="match status" value="2"/>
</dbReference>
<dbReference type="GO" id="GO:0020037">
    <property type="term" value="F:heme binding"/>
    <property type="evidence" value="ECO:0007669"/>
    <property type="project" value="TreeGrafter"/>
</dbReference>
<keyword evidence="10" id="KW-0408">Iron</keyword>
<organism evidence="15 16">
    <name type="scientific">Sinobacterium caligoides</name>
    <dbReference type="NCBI Taxonomy" id="933926"/>
    <lineage>
        <taxon>Bacteria</taxon>
        <taxon>Pseudomonadati</taxon>
        <taxon>Pseudomonadota</taxon>
        <taxon>Gammaproteobacteria</taxon>
        <taxon>Cellvibrionales</taxon>
        <taxon>Spongiibacteraceae</taxon>
        <taxon>Sinobacterium</taxon>
    </lineage>
</organism>
<dbReference type="EMBL" id="RKHR01000004">
    <property type="protein sequence ID" value="ROS01269.1"/>
    <property type="molecule type" value="Genomic_DNA"/>
</dbReference>
<evidence type="ECO:0000256" key="12">
    <source>
        <dbReference type="ARBA" id="ARBA00037975"/>
    </source>
</evidence>
<name>A0A3N2DNN0_9GAMM</name>
<keyword evidence="3" id="KW-0813">Transport</keyword>
<evidence type="ECO:0000256" key="10">
    <source>
        <dbReference type="ARBA" id="ARBA00023004"/>
    </source>
</evidence>
<dbReference type="OrthoDB" id="9793784at2"/>
<dbReference type="InterPro" id="IPR052168">
    <property type="entry name" value="Cytochrome_b561_oxidase"/>
</dbReference>
<gene>
    <name evidence="15" type="ORF">EDC56_1698</name>
</gene>
<sequence length="188" mass="21701">MGWKNTSERWGAVSIFMHWSVAIIVFALFALGWWMTDLTYYDSWYQQAPFIHKSVGLLVFLLLLLRLLWRWQDPVPLAMVSQPRWELLAARLVHFLLYVLLLVIVISGYLISTADGRSISVFGWLEVPATLQQLPGQEDVAGAVHWYSACSLMFLVLLHSMAALKHQFINKDGTLSRMLRLTNKHNRE</sequence>
<evidence type="ECO:0000256" key="5">
    <source>
        <dbReference type="ARBA" id="ARBA00022617"/>
    </source>
</evidence>
<evidence type="ECO:0000256" key="11">
    <source>
        <dbReference type="ARBA" id="ARBA00023136"/>
    </source>
</evidence>
<dbReference type="InterPro" id="IPR011577">
    <property type="entry name" value="Cyt_b561_bac/Ni-Hgenase"/>
</dbReference>
<keyword evidence="7" id="KW-0479">Metal-binding</keyword>
<dbReference type="Proteomes" id="UP000275394">
    <property type="component" value="Unassembled WGS sequence"/>
</dbReference>
<dbReference type="PANTHER" id="PTHR30529">
    <property type="entry name" value="CYTOCHROME B561"/>
    <property type="match status" value="1"/>
</dbReference>
<dbReference type="SUPFAM" id="SSF81342">
    <property type="entry name" value="Transmembrane di-heme cytochromes"/>
    <property type="match status" value="1"/>
</dbReference>
<evidence type="ECO:0000256" key="8">
    <source>
        <dbReference type="ARBA" id="ARBA00022982"/>
    </source>
</evidence>
<dbReference type="GO" id="GO:0005886">
    <property type="term" value="C:plasma membrane"/>
    <property type="evidence" value="ECO:0007669"/>
    <property type="project" value="UniProtKB-SubCell"/>
</dbReference>
<evidence type="ECO:0000256" key="7">
    <source>
        <dbReference type="ARBA" id="ARBA00022723"/>
    </source>
</evidence>